<dbReference type="AlphaFoldDB" id="A0A1S8LMW8"/>
<organism evidence="2 3">
    <name type="scientific">Clostridium felsineum</name>
    <dbReference type="NCBI Taxonomy" id="36839"/>
    <lineage>
        <taxon>Bacteria</taxon>
        <taxon>Bacillati</taxon>
        <taxon>Bacillota</taxon>
        <taxon>Clostridia</taxon>
        <taxon>Eubacteriales</taxon>
        <taxon>Clostridiaceae</taxon>
        <taxon>Clostridium</taxon>
    </lineage>
</organism>
<dbReference type="EMBL" id="CP096983">
    <property type="protein sequence ID" value="URZ11629.1"/>
    <property type="molecule type" value="Genomic_DNA"/>
</dbReference>
<evidence type="ECO:0000259" key="1">
    <source>
        <dbReference type="Pfam" id="PF01243"/>
    </source>
</evidence>
<dbReference type="Proteomes" id="UP000190951">
    <property type="component" value="Chromosome"/>
</dbReference>
<sequence>MDKSIEKFVEENNGWTKSKKIILIYFDYENVKLKAKKIFSTLNDILEKEFIIKQGTEDEYLNFAMEIKDIIDTDYKKCPDNLLIKQIEDFLYSHTTCTLCSCSGSRPIGTPIEYMYKSGYMYFITEGGRKFFNIIRNNKVIISVYEDYKGFNKLNGYQFLGMASILEDNSEEYRSIITMKKLNVEAINSINVMLHVIKVKLERVDIISSDIKKKGYDVKQKYFYI</sequence>
<dbReference type="KEGG" id="crw:CROST_023460"/>
<dbReference type="Pfam" id="PF01243">
    <property type="entry name" value="PNPOx_N"/>
    <property type="match status" value="1"/>
</dbReference>
<dbReference type="SUPFAM" id="SSF50475">
    <property type="entry name" value="FMN-binding split barrel"/>
    <property type="match status" value="1"/>
</dbReference>
<dbReference type="InterPro" id="IPR012349">
    <property type="entry name" value="Split_barrel_FMN-bd"/>
</dbReference>
<gene>
    <name evidence="2" type="ORF">CROST_023460</name>
</gene>
<dbReference type="InterPro" id="IPR011576">
    <property type="entry name" value="Pyridox_Oxase_N"/>
</dbReference>
<evidence type="ECO:0000313" key="3">
    <source>
        <dbReference type="Proteomes" id="UP000190951"/>
    </source>
</evidence>
<dbReference type="STRING" id="84029.CROST_03470"/>
<dbReference type="RefSeq" id="WP_242950902.1">
    <property type="nucleotide sequence ID" value="NZ_CP096983.1"/>
</dbReference>
<feature type="domain" description="Pyridoxamine 5'-phosphate oxidase N-terminal" evidence="1">
    <location>
        <begin position="85"/>
        <end position="205"/>
    </location>
</feature>
<evidence type="ECO:0000313" key="2">
    <source>
        <dbReference type="EMBL" id="URZ11629.1"/>
    </source>
</evidence>
<dbReference type="Gene3D" id="2.30.110.10">
    <property type="entry name" value="Electron Transport, Fmn-binding Protein, Chain A"/>
    <property type="match status" value="1"/>
</dbReference>
<protein>
    <recommendedName>
        <fullName evidence="1">Pyridoxamine 5'-phosphate oxidase N-terminal domain-containing protein</fullName>
    </recommendedName>
</protein>
<accession>A0A1S8LMW8</accession>
<name>A0A1S8LMW8_9CLOT</name>
<proteinExistence type="predicted"/>
<reference evidence="2 3" key="1">
    <citation type="submission" date="2022-04" db="EMBL/GenBank/DDBJ databases">
        <title>Genome sequence of C. roseum typestrain.</title>
        <authorList>
            <person name="Poehlein A."/>
            <person name="Schoch T."/>
            <person name="Duerre P."/>
            <person name="Daniel R."/>
        </authorList>
    </citation>
    <scope>NUCLEOTIDE SEQUENCE [LARGE SCALE GENOMIC DNA]</scope>
    <source>
        <strain evidence="2 3">DSM 7320</strain>
    </source>
</reference>
<keyword evidence="3" id="KW-1185">Reference proteome</keyword>